<dbReference type="AlphaFoldDB" id="A0A3R7MH40"/>
<keyword evidence="3" id="KW-1185">Reference proteome</keyword>
<evidence type="ECO:0000313" key="3">
    <source>
        <dbReference type="Proteomes" id="UP000283509"/>
    </source>
</evidence>
<accession>A0A3R7MH40</accession>
<dbReference type="Proteomes" id="UP000283509">
    <property type="component" value="Unassembled WGS sequence"/>
</dbReference>
<sequence length="248" mass="28291">MEDCNGDVQVEQAESAEASQPTLLLNGEALQSHQVEELTGYSGGGTPVDGRVEELREEVQDLVVAEEESDEEELCGEEEEDEEDDDEEYDEDDDDENSAEDLEEEEDEEEELVKKAQEEERKKRAQEEEEAKRAKQEDVIKKAPKEDLVREKREADLIEERPRRNQDSPKIGVKQRIEEATRRAENEERKQEKELENHRQKANNNMADAKKSRFVSIASLRLPFVAVTFALRAAGRDVCGALGFVNIT</sequence>
<reference evidence="2 3" key="2">
    <citation type="submission" date="2019-01" db="EMBL/GenBank/DDBJ databases">
        <title>The decoding of complex shrimp genome reveals the adaptation for benthos swimmer, frequently molting mechanism and breeding impact on genome.</title>
        <authorList>
            <person name="Sun Y."/>
            <person name="Gao Y."/>
            <person name="Yu Y."/>
        </authorList>
    </citation>
    <scope>NUCLEOTIDE SEQUENCE [LARGE SCALE GENOMIC DNA]</scope>
    <source>
        <tissue evidence="2">Muscle</tissue>
    </source>
</reference>
<protein>
    <submittedName>
        <fullName evidence="2">Uncharacterized protein</fullName>
    </submittedName>
</protein>
<organism evidence="2 3">
    <name type="scientific">Penaeus vannamei</name>
    <name type="common">Whiteleg shrimp</name>
    <name type="synonym">Litopenaeus vannamei</name>
    <dbReference type="NCBI Taxonomy" id="6689"/>
    <lineage>
        <taxon>Eukaryota</taxon>
        <taxon>Metazoa</taxon>
        <taxon>Ecdysozoa</taxon>
        <taxon>Arthropoda</taxon>
        <taxon>Crustacea</taxon>
        <taxon>Multicrustacea</taxon>
        <taxon>Malacostraca</taxon>
        <taxon>Eumalacostraca</taxon>
        <taxon>Eucarida</taxon>
        <taxon>Decapoda</taxon>
        <taxon>Dendrobranchiata</taxon>
        <taxon>Penaeoidea</taxon>
        <taxon>Penaeidae</taxon>
        <taxon>Penaeus</taxon>
    </lineage>
</organism>
<feature type="region of interest" description="Disordered" evidence="1">
    <location>
        <begin position="1"/>
        <end position="21"/>
    </location>
</feature>
<gene>
    <name evidence="2" type="ORF">C7M84_025251</name>
</gene>
<feature type="compositionally biased region" description="Acidic residues" evidence="1">
    <location>
        <begin position="64"/>
        <end position="111"/>
    </location>
</feature>
<name>A0A3R7MH40_PENVA</name>
<comment type="caution">
    <text evidence="2">The sequence shown here is derived from an EMBL/GenBank/DDBJ whole genome shotgun (WGS) entry which is preliminary data.</text>
</comment>
<feature type="compositionally biased region" description="Basic and acidic residues" evidence="1">
    <location>
        <begin position="175"/>
        <end position="199"/>
    </location>
</feature>
<dbReference type="OrthoDB" id="25654at2759"/>
<feature type="compositionally biased region" description="Basic and acidic residues" evidence="1">
    <location>
        <begin position="112"/>
        <end position="167"/>
    </location>
</feature>
<feature type="region of interest" description="Disordered" evidence="1">
    <location>
        <begin position="63"/>
        <end position="204"/>
    </location>
</feature>
<reference evidence="2 3" key="1">
    <citation type="submission" date="2018-04" db="EMBL/GenBank/DDBJ databases">
        <authorList>
            <person name="Zhang X."/>
            <person name="Yuan J."/>
            <person name="Li F."/>
            <person name="Xiang J."/>
        </authorList>
    </citation>
    <scope>NUCLEOTIDE SEQUENCE [LARGE SCALE GENOMIC DNA]</scope>
    <source>
        <tissue evidence="2">Muscle</tissue>
    </source>
</reference>
<dbReference type="EMBL" id="QCYY01000951">
    <property type="protein sequence ID" value="ROT81578.1"/>
    <property type="molecule type" value="Genomic_DNA"/>
</dbReference>
<evidence type="ECO:0000313" key="2">
    <source>
        <dbReference type="EMBL" id="ROT81578.1"/>
    </source>
</evidence>
<evidence type="ECO:0000256" key="1">
    <source>
        <dbReference type="SAM" id="MobiDB-lite"/>
    </source>
</evidence>
<proteinExistence type="predicted"/>